<comment type="caution">
    <text evidence="3">The sequence shown here is derived from an EMBL/GenBank/DDBJ whole genome shotgun (WGS) entry which is preliminary data.</text>
</comment>
<dbReference type="RefSeq" id="WP_036014215.1">
    <property type="nucleotide sequence ID" value="NZ_JBGBYG010000001.1"/>
</dbReference>
<dbReference type="AlphaFoldDB" id="A0A0R3CF42"/>
<evidence type="ECO:0000313" key="4">
    <source>
        <dbReference type="Proteomes" id="UP000051380"/>
    </source>
</evidence>
<evidence type="ECO:0000256" key="1">
    <source>
        <dbReference type="SAM" id="SignalP"/>
    </source>
</evidence>
<feature type="signal peptide" evidence="1">
    <location>
        <begin position="1"/>
        <end position="22"/>
    </location>
</feature>
<evidence type="ECO:0000259" key="2">
    <source>
        <dbReference type="Pfam" id="PF13670"/>
    </source>
</evidence>
<evidence type="ECO:0000313" key="3">
    <source>
        <dbReference type="EMBL" id="KRP96197.1"/>
    </source>
</evidence>
<feature type="chain" id="PRO_5006434242" description="PepSY domain-containing protein" evidence="1">
    <location>
        <begin position="23"/>
        <end position="86"/>
    </location>
</feature>
<protein>
    <recommendedName>
        <fullName evidence="2">PepSY domain-containing protein</fullName>
    </recommendedName>
</protein>
<proteinExistence type="predicted"/>
<sequence>MRKFALPIATVLVLGAAAPAMAYDTGDQISMQVALDVATDLGVATVSHTNFLGDEWQIEGRDRAGRWIEVDVDARTGEVRNVDRGW</sequence>
<feature type="domain" description="PepSY" evidence="2">
    <location>
        <begin position="9"/>
        <end position="79"/>
    </location>
</feature>
<accession>A0A0R3CF42</accession>
<name>A0A0R3CF42_9BRAD</name>
<reference evidence="3 4" key="1">
    <citation type="submission" date="2015-09" db="EMBL/GenBank/DDBJ databases">
        <title>Draft Genome Sequence of the Strain BR 3267 (Bradyrhizobium yuanmingense) recommended as inoculant for cowpea in Brazil.</title>
        <authorList>
            <person name="Simoes-Araujo J.L."/>
            <person name="Zilli J.E."/>
        </authorList>
    </citation>
    <scope>NUCLEOTIDE SEQUENCE [LARGE SCALE GENOMIC DNA]</scope>
    <source>
        <strain evidence="3 4">BR3267</strain>
    </source>
</reference>
<dbReference type="Pfam" id="PF13670">
    <property type="entry name" value="PepSY_2"/>
    <property type="match status" value="1"/>
</dbReference>
<dbReference type="STRING" id="108015.GA0061099_1006434"/>
<dbReference type="OrthoDB" id="8450175at2"/>
<dbReference type="InterPro" id="IPR025711">
    <property type="entry name" value="PepSY"/>
</dbReference>
<gene>
    <name evidence="3" type="ORF">AOQ72_17845</name>
</gene>
<dbReference type="Proteomes" id="UP000051380">
    <property type="component" value="Unassembled WGS sequence"/>
</dbReference>
<dbReference type="EMBL" id="LJYF01000026">
    <property type="protein sequence ID" value="KRP96197.1"/>
    <property type="molecule type" value="Genomic_DNA"/>
</dbReference>
<keyword evidence="1" id="KW-0732">Signal</keyword>
<organism evidence="3 4">
    <name type="scientific">Bradyrhizobium yuanmingense</name>
    <dbReference type="NCBI Taxonomy" id="108015"/>
    <lineage>
        <taxon>Bacteria</taxon>
        <taxon>Pseudomonadati</taxon>
        <taxon>Pseudomonadota</taxon>
        <taxon>Alphaproteobacteria</taxon>
        <taxon>Hyphomicrobiales</taxon>
        <taxon>Nitrobacteraceae</taxon>
        <taxon>Bradyrhizobium</taxon>
    </lineage>
</organism>